<sequence>MVKGLEHLPYEERLKQLGLFLWTREGSGRISSQYSSGSYKGQLQRGWRLSFHREPHGKTRGNGYKLHQERLCGVLSEQPFSRGGGPEGCHCRAPCIPGALRGCRRRMLLYSSAATRREELSFFGVPPLHPPVLEPDLHLRWGEATQK</sequence>
<dbReference type="EMBL" id="JAUNZN010000004">
    <property type="protein sequence ID" value="KAK4822901.1"/>
    <property type="molecule type" value="Genomic_DNA"/>
</dbReference>
<gene>
    <name evidence="1" type="ORF">QYF61_021120</name>
</gene>
<reference evidence="1 2" key="1">
    <citation type="journal article" date="2023" name="J. Hered.">
        <title>Chromosome-level genome of the wood stork (Mycteria americana) provides insight into avian chromosome evolution.</title>
        <authorList>
            <person name="Flamio R. Jr."/>
            <person name="Ramstad K.M."/>
        </authorList>
    </citation>
    <scope>NUCLEOTIDE SEQUENCE [LARGE SCALE GENOMIC DNA]</scope>
    <source>
        <strain evidence="1">JAX WOST 10</strain>
    </source>
</reference>
<accession>A0AAN7S8J9</accession>
<dbReference type="AlphaFoldDB" id="A0AAN7S8J9"/>
<comment type="caution">
    <text evidence="1">The sequence shown here is derived from an EMBL/GenBank/DDBJ whole genome shotgun (WGS) entry which is preliminary data.</text>
</comment>
<dbReference type="Proteomes" id="UP001333110">
    <property type="component" value="Unassembled WGS sequence"/>
</dbReference>
<organism evidence="1 2">
    <name type="scientific">Mycteria americana</name>
    <name type="common">Wood stork</name>
    <dbReference type="NCBI Taxonomy" id="33587"/>
    <lineage>
        <taxon>Eukaryota</taxon>
        <taxon>Metazoa</taxon>
        <taxon>Chordata</taxon>
        <taxon>Craniata</taxon>
        <taxon>Vertebrata</taxon>
        <taxon>Euteleostomi</taxon>
        <taxon>Archelosauria</taxon>
        <taxon>Archosauria</taxon>
        <taxon>Dinosauria</taxon>
        <taxon>Saurischia</taxon>
        <taxon>Theropoda</taxon>
        <taxon>Coelurosauria</taxon>
        <taxon>Aves</taxon>
        <taxon>Neognathae</taxon>
        <taxon>Neoaves</taxon>
        <taxon>Aequornithes</taxon>
        <taxon>Ciconiiformes</taxon>
        <taxon>Ciconiidae</taxon>
        <taxon>Mycteria</taxon>
    </lineage>
</organism>
<name>A0AAN7S8J9_MYCAM</name>
<keyword evidence="2" id="KW-1185">Reference proteome</keyword>
<evidence type="ECO:0000313" key="1">
    <source>
        <dbReference type="EMBL" id="KAK4822901.1"/>
    </source>
</evidence>
<proteinExistence type="predicted"/>
<evidence type="ECO:0000313" key="2">
    <source>
        <dbReference type="Proteomes" id="UP001333110"/>
    </source>
</evidence>
<protein>
    <submittedName>
        <fullName evidence="1">Uncharacterized protein</fullName>
    </submittedName>
</protein>